<dbReference type="InterPro" id="IPR011330">
    <property type="entry name" value="Glyco_hydro/deAcase_b/a-brl"/>
</dbReference>
<dbReference type="CDD" id="cd10924">
    <property type="entry name" value="CE4_COG4878"/>
    <property type="match status" value="1"/>
</dbReference>
<evidence type="ECO:0000313" key="1">
    <source>
        <dbReference type="EMBL" id="MBA2176287.1"/>
    </source>
</evidence>
<dbReference type="Proteomes" id="UP000571017">
    <property type="component" value="Unassembled WGS sequence"/>
</dbReference>
<dbReference type="EMBL" id="JACEFG010000003">
    <property type="protein sequence ID" value="MBA2176287.1"/>
    <property type="molecule type" value="Genomic_DNA"/>
</dbReference>
<dbReference type="GO" id="GO:0005975">
    <property type="term" value="P:carbohydrate metabolic process"/>
    <property type="evidence" value="ECO:0007669"/>
    <property type="project" value="InterPro"/>
</dbReference>
<dbReference type="Pfam" id="PF09960">
    <property type="entry name" value="DUF2194"/>
    <property type="match status" value="1"/>
</dbReference>
<organism evidence="1 2">
    <name type="scientific">Halobacillus locisalis</name>
    <dbReference type="NCBI Taxonomy" id="220753"/>
    <lineage>
        <taxon>Bacteria</taxon>
        <taxon>Bacillati</taxon>
        <taxon>Bacillota</taxon>
        <taxon>Bacilli</taxon>
        <taxon>Bacillales</taxon>
        <taxon>Bacillaceae</taxon>
        <taxon>Halobacillus</taxon>
    </lineage>
</organism>
<name>A0A838CW61_9BACI</name>
<keyword evidence="2" id="KW-1185">Reference proteome</keyword>
<dbReference type="AlphaFoldDB" id="A0A838CW61"/>
<evidence type="ECO:0000313" key="2">
    <source>
        <dbReference type="Proteomes" id="UP000571017"/>
    </source>
</evidence>
<proteinExistence type="predicted"/>
<dbReference type="SUPFAM" id="SSF52317">
    <property type="entry name" value="Class I glutamine amidotransferase-like"/>
    <property type="match status" value="1"/>
</dbReference>
<dbReference type="InterPro" id="IPR029062">
    <property type="entry name" value="Class_I_gatase-like"/>
</dbReference>
<comment type="caution">
    <text evidence="1">The sequence shown here is derived from an EMBL/GenBank/DDBJ whole genome shotgun (WGS) entry which is preliminary data.</text>
</comment>
<dbReference type="RefSeq" id="WP_181473317.1">
    <property type="nucleotide sequence ID" value="NZ_JACEFG010000003.1"/>
</dbReference>
<sequence length="610" mass="69274">MRKQTLQVSLFLFVLLIGMILLLQLIRLDLFHQWFPAKASPEKEVVTMSASESLEGETKIRVYLHQNDSDLSSGAIQNMKHALQYAKVPYEEIGVSQIEQIEPSPYTVLVLAGEHSTEWPKQAITTFVEQGGRVMVAGRFINAEWNELIGVSDVEDFEDGINGLTFNKELFPGYVDLEATSNLFSHSIADVELTPEADVHLTAEGEPLMWMHPFGQGEVMFWNTTAVTDKNMRGLMLQSLSLLPPTFVSAQAAIKVMHIDDFPSPIPYATTEEIKAEYGLTIKDFYTDIWWEDMREIGERYDFTYTGYMIGTYRDDTELEGEELREVARYPMLYFGRNLLNIGGEIGLHGYNHQSMVTADEPINPELGYRPWQDQQQMEEAVQEAQRLFKYYFPEESLKSYVPPSNVINETGLSALEQSLPELQTVGSLYIGGDEGSLEQEFEYDETYEGMYHFPRITSGYVESNDDQFLQTDVIANFGVFAHFIHPDDVLDSYRSSGRNWDDMRTSLEEMGQHVEGNYPYLEAMTQSNATKKMIQYQQSELDVSYEPERIVIKGDGIINPTTLLIRVEEGKTLEEGDFSFGSVETFSAGLYLVTLTEPKAEILVEEGGP</sequence>
<accession>A0A838CW61</accession>
<dbReference type="Gene3D" id="3.20.20.370">
    <property type="entry name" value="Glycoside hydrolase/deacetylase"/>
    <property type="match status" value="1"/>
</dbReference>
<reference evidence="1 2" key="1">
    <citation type="journal article" date="2004" name="Extremophiles">
        <title>Halobacillus locisalis sp. nov., a halophilic bacterium isolated from a marine solar saltern of the Yellow Sea in Korea.</title>
        <authorList>
            <person name="Yoon J.H."/>
            <person name="Kang K.H."/>
            <person name="Oh T.K."/>
            <person name="Park Y.H."/>
        </authorList>
    </citation>
    <scope>NUCLEOTIDE SEQUENCE [LARGE SCALE GENOMIC DNA]</scope>
    <source>
        <strain evidence="1 2">KCTC 3788</strain>
    </source>
</reference>
<gene>
    <name evidence="1" type="ORF">H0266_15420</name>
</gene>
<protein>
    <submittedName>
        <fullName evidence="1">DUF2194 domain-containing protein</fullName>
    </submittedName>
</protein>
<dbReference type="InterPro" id="IPR018695">
    <property type="entry name" value="DUF2194"/>
</dbReference>
<dbReference type="SUPFAM" id="SSF88713">
    <property type="entry name" value="Glycoside hydrolase/deacetylase"/>
    <property type="match status" value="1"/>
</dbReference>